<sequence>MDIRNYTWNKKRKALPPRHINEEHTLPGSIVEHDRSSYIPTY</sequence>
<proteinExistence type="predicted"/>
<comment type="caution">
    <text evidence="1">The sequence shown here is derived from an EMBL/GenBank/DDBJ whole genome shotgun (WGS) entry which is preliminary data.</text>
</comment>
<dbReference type="EMBL" id="CAJVPP010003591">
    <property type="protein sequence ID" value="CAG8633126.1"/>
    <property type="molecule type" value="Genomic_DNA"/>
</dbReference>
<evidence type="ECO:0000313" key="1">
    <source>
        <dbReference type="EMBL" id="CAG8633126.1"/>
    </source>
</evidence>
<dbReference type="AlphaFoldDB" id="A0A9N9DBN0"/>
<organism evidence="1 2">
    <name type="scientific">Funneliformis mosseae</name>
    <name type="common">Endomycorrhizal fungus</name>
    <name type="synonym">Glomus mosseae</name>
    <dbReference type="NCBI Taxonomy" id="27381"/>
    <lineage>
        <taxon>Eukaryota</taxon>
        <taxon>Fungi</taxon>
        <taxon>Fungi incertae sedis</taxon>
        <taxon>Mucoromycota</taxon>
        <taxon>Glomeromycotina</taxon>
        <taxon>Glomeromycetes</taxon>
        <taxon>Glomerales</taxon>
        <taxon>Glomeraceae</taxon>
        <taxon>Funneliformis</taxon>
    </lineage>
</organism>
<dbReference type="Proteomes" id="UP000789375">
    <property type="component" value="Unassembled WGS sequence"/>
</dbReference>
<accession>A0A9N9DBN0</accession>
<reference evidence="1" key="1">
    <citation type="submission" date="2021-06" db="EMBL/GenBank/DDBJ databases">
        <authorList>
            <person name="Kallberg Y."/>
            <person name="Tangrot J."/>
            <person name="Rosling A."/>
        </authorList>
    </citation>
    <scope>NUCLEOTIDE SEQUENCE</scope>
    <source>
        <strain evidence="1">87-6 pot B 2015</strain>
    </source>
</reference>
<gene>
    <name evidence="1" type="ORF">FMOSSE_LOCUS10592</name>
</gene>
<evidence type="ECO:0000313" key="2">
    <source>
        <dbReference type="Proteomes" id="UP000789375"/>
    </source>
</evidence>
<keyword evidence="2" id="KW-1185">Reference proteome</keyword>
<protein>
    <submittedName>
        <fullName evidence="1">11807_t:CDS:1</fullName>
    </submittedName>
</protein>
<name>A0A9N9DBN0_FUNMO</name>